<evidence type="ECO:0000259" key="1">
    <source>
        <dbReference type="Pfam" id="PF02627"/>
    </source>
</evidence>
<accession>A0A3N0B4T6</accession>
<comment type="caution">
    <text evidence="2">The sequence shown here is derived from an EMBL/GenBank/DDBJ whole genome shotgun (WGS) entry which is preliminary data.</text>
</comment>
<gene>
    <name evidence="2" type="ORF">DMP06_01630</name>
</gene>
<organism evidence="2 3">
    <name type="scientific">Slackia equolifaciens</name>
    <dbReference type="NCBI Taxonomy" id="498718"/>
    <lineage>
        <taxon>Bacteria</taxon>
        <taxon>Bacillati</taxon>
        <taxon>Actinomycetota</taxon>
        <taxon>Coriobacteriia</taxon>
        <taxon>Eggerthellales</taxon>
        <taxon>Eggerthellaceae</taxon>
        <taxon>Slackia</taxon>
    </lineage>
</organism>
<evidence type="ECO:0000313" key="3">
    <source>
        <dbReference type="Proteomes" id="UP000269591"/>
    </source>
</evidence>
<name>A0A3N0B4T6_9ACTN</name>
<protein>
    <submittedName>
        <fullName evidence="2">Carboxymuconolactone decarboxylase</fullName>
    </submittedName>
</protein>
<dbReference type="EMBL" id="QIBX01000001">
    <property type="protein sequence ID" value="RNL42131.1"/>
    <property type="molecule type" value="Genomic_DNA"/>
</dbReference>
<dbReference type="Gene3D" id="1.20.1290.10">
    <property type="entry name" value="AhpD-like"/>
    <property type="match status" value="1"/>
</dbReference>
<proteinExistence type="predicted"/>
<dbReference type="PANTHER" id="PTHR33570:SF2">
    <property type="entry name" value="CARBOXYMUCONOLACTONE DECARBOXYLASE-LIKE DOMAIN-CONTAINING PROTEIN"/>
    <property type="match status" value="1"/>
</dbReference>
<dbReference type="PANTHER" id="PTHR33570">
    <property type="entry name" value="4-CARBOXYMUCONOLACTONE DECARBOXYLASE FAMILY PROTEIN"/>
    <property type="match status" value="1"/>
</dbReference>
<dbReference type="SUPFAM" id="SSF69118">
    <property type="entry name" value="AhpD-like"/>
    <property type="match status" value="1"/>
</dbReference>
<dbReference type="InterPro" id="IPR052512">
    <property type="entry name" value="4CMD/NDH-1_regulator"/>
</dbReference>
<evidence type="ECO:0000313" key="2">
    <source>
        <dbReference type="EMBL" id="RNL42131.1"/>
    </source>
</evidence>
<dbReference type="InterPro" id="IPR003779">
    <property type="entry name" value="CMD-like"/>
</dbReference>
<dbReference type="RefSeq" id="WP_123207989.1">
    <property type="nucleotide sequence ID" value="NZ_JBHTHO010000013.1"/>
</dbReference>
<keyword evidence="3" id="KW-1185">Reference proteome</keyword>
<reference evidence="3" key="1">
    <citation type="submission" date="2018-05" db="EMBL/GenBank/DDBJ databases">
        <title>Genome Sequencing of selected type strains of the family Eggerthellaceae.</title>
        <authorList>
            <person name="Danylec N."/>
            <person name="Stoll D.A."/>
            <person name="Doetsch A."/>
            <person name="Huch M."/>
        </authorList>
    </citation>
    <scope>NUCLEOTIDE SEQUENCE [LARGE SCALE GENOMIC DNA]</scope>
    <source>
        <strain evidence="3">DSM 24851</strain>
    </source>
</reference>
<dbReference type="OrthoDB" id="9802489at2"/>
<sequence length="237" mass="25541">MSFTEGFKNTDPEYAAIIENFLQEAANEKAVALPDRTRHLAIVAALLGCQGLEAFRVEVPQALAAGVNPVELKEVVYQATDYLGLGRVLPFINVMNEALEAAGVELPLEGQATVTSETRLEAGNGVQIEAFGEGMRETWKSCPPERVTVNRWLAANCFGDYYTRGGLTLAEREMVTFCYIAAQGGCDPQATAHAAGNMGVGNSKEFMYAVVHQMLPFIGYPRSLNALSCIDAAAKAQ</sequence>
<dbReference type="Pfam" id="PF02627">
    <property type="entry name" value="CMD"/>
    <property type="match status" value="2"/>
</dbReference>
<dbReference type="Proteomes" id="UP000269591">
    <property type="component" value="Unassembled WGS sequence"/>
</dbReference>
<dbReference type="InterPro" id="IPR029032">
    <property type="entry name" value="AhpD-like"/>
</dbReference>
<feature type="domain" description="Carboxymuconolactone decarboxylase-like" evidence="1">
    <location>
        <begin position="12"/>
        <end position="90"/>
    </location>
</feature>
<dbReference type="AlphaFoldDB" id="A0A3N0B4T6"/>
<feature type="domain" description="Carboxymuconolactone decarboxylase-like" evidence="1">
    <location>
        <begin position="150"/>
        <end position="230"/>
    </location>
</feature>
<dbReference type="GO" id="GO:0051920">
    <property type="term" value="F:peroxiredoxin activity"/>
    <property type="evidence" value="ECO:0007669"/>
    <property type="project" value="InterPro"/>
</dbReference>